<dbReference type="SUPFAM" id="SSF51735">
    <property type="entry name" value="NAD(P)-binding Rossmann-fold domains"/>
    <property type="match status" value="1"/>
</dbReference>
<comment type="similarity">
    <text evidence="1">Belongs to the short-chain dehydrogenases/reductases (SDR) family.</text>
</comment>
<dbReference type="AlphaFoldDB" id="A0A848DF30"/>
<dbReference type="Proteomes" id="UP000586918">
    <property type="component" value="Unassembled WGS sequence"/>
</dbReference>
<dbReference type="PANTHER" id="PTHR43391:SF14">
    <property type="entry name" value="DEHYDROGENASE_REDUCTASE SDR FAMILY PROTEIN 7-LIKE"/>
    <property type="match status" value="1"/>
</dbReference>
<dbReference type="InterPro" id="IPR003346">
    <property type="entry name" value="Transposase_20"/>
</dbReference>
<dbReference type="GO" id="GO:0006313">
    <property type="term" value="P:DNA transposition"/>
    <property type="evidence" value="ECO:0007669"/>
    <property type="project" value="InterPro"/>
</dbReference>
<gene>
    <name evidence="6" type="ORF">HF519_06340</name>
</gene>
<keyword evidence="2" id="KW-0521">NADP</keyword>
<dbReference type="CDD" id="cd05233">
    <property type="entry name" value="SDR_c"/>
    <property type="match status" value="1"/>
</dbReference>
<evidence type="ECO:0000259" key="5">
    <source>
        <dbReference type="Pfam" id="PF02371"/>
    </source>
</evidence>
<feature type="domain" description="Transposase IS116/IS110/IS902 C-terminal" evidence="5">
    <location>
        <begin position="192"/>
        <end position="243"/>
    </location>
</feature>
<sequence>MRRFDGKIAVIAGAGRGQGRSHAVRPASKGADVVALDIGHDIDSVAYDLATRADLDETARPVREQGRRVVTAEVDVRDADTLTSGVTDAAGQLGGVDIVLANAGIGIVKPGTDPARAFRDQLDVNLVGVWNTVHATAPLMIEQGRGGAAVPTSSAFGLAGRGGDPHGPQPGRRGAVRRGDEPAPDPQPTEGVAHLLDVALVEVSSGDVVRHRLSRAGDRQLNCCLHTMAISQVQRDCPGRDYYLRKRAAGKGRKEALRCLKRRLSVVVYRRLLCDATQQEGASPGGHQGATTESSAAGSTPTTGSSDKSLPGLANPDPTTPNQDRLD</sequence>
<evidence type="ECO:0000256" key="2">
    <source>
        <dbReference type="ARBA" id="ARBA00022857"/>
    </source>
</evidence>
<dbReference type="GO" id="GO:0016491">
    <property type="term" value="F:oxidoreductase activity"/>
    <property type="evidence" value="ECO:0007669"/>
    <property type="project" value="UniProtKB-KW"/>
</dbReference>
<accession>A0A848DF30</accession>
<dbReference type="Pfam" id="PF00106">
    <property type="entry name" value="adh_short"/>
    <property type="match status" value="1"/>
</dbReference>
<keyword evidence="3" id="KW-0560">Oxidoreductase</keyword>
<dbReference type="EMBL" id="JAAXKZ010000014">
    <property type="protein sequence ID" value="NMH91217.1"/>
    <property type="molecule type" value="Genomic_DNA"/>
</dbReference>
<keyword evidence="7" id="KW-1185">Reference proteome</keyword>
<dbReference type="RefSeq" id="WP_169411040.1">
    <property type="nucleotide sequence ID" value="NZ_JAAXKZ010000014.1"/>
</dbReference>
<dbReference type="Pfam" id="PF02371">
    <property type="entry name" value="Transposase_20"/>
    <property type="match status" value="1"/>
</dbReference>
<proteinExistence type="inferred from homology"/>
<evidence type="ECO:0000256" key="3">
    <source>
        <dbReference type="ARBA" id="ARBA00023002"/>
    </source>
</evidence>
<evidence type="ECO:0000313" key="7">
    <source>
        <dbReference type="Proteomes" id="UP000586918"/>
    </source>
</evidence>
<name>A0A848DF30_9PSEU</name>
<dbReference type="Gene3D" id="3.40.50.720">
    <property type="entry name" value="NAD(P)-binding Rossmann-like Domain"/>
    <property type="match status" value="1"/>
</dbReference>
<dbReference type="GO" id="GO:0003677">
    <property type="term" value="F:DNA binding"/>
    <property type="evidence" value="ECO:0007669"/>
    <property type="project" value="InterPro"/>
</dbReference>
<feature type="region of interest" description="Disordered" evidence="4">
    <location>
        <begin position="152"/>
        <end position="190"/>
    </location>
</feature>
<dbReference type="InterPro" id="IPR036291">
    <property type="entry name" value="NAD(P)-bd_dom_sf"/>
</dbReference>
<comment type="caution">
    <text evidence="6">The sequence shown here is derived from an EMBL/GenBank/DDBJ whole genome shotgun (WGS) entry which is preliminary data.</text>
</comment>
<feature type="compositionally biased region" description="Low complexity" evidence="4">
    <location>
        <begin position="289"/>
        <end position="306"/>
    </location>
</feature>
<protein>
    <submittedName>
        <fullName evidence="6">SDR family NAD(P)-dependent oxidoreductase</fullName>
    </submittedName>
</protein>
<dbReference type="GO" id="GO:0004803">
    <property type="term" value="F:transposase activity"/>
    <property type="evidence" value="ECO:0007669"/>
    <property type="project" value="InterPro"/>
</dbReference>
<reference evidence="6 7" key="1">
    <citation type="submission" date="2020-04" db="EMBL/GenBank/DDBJ databases">
        <authorList>
            <person name="Klaysubun C."/>
            <person name="Duangmal K."/>
            <person name="Lipun K."/>
        </authorList>
    </citation>
    <scope>NUCLEOTIDE SEQUENCE [LARGE SCALE GENOMIC DNA]</scope>
    <source>
        <strain evidence="6 7">DSM 45300</strain>
    </source>
</reference>
<evidence type="ECO:0000313" key="6">
    <source>
        <dbReference type="EMBL" id="NMH91217.1"/>
    </source>
</evidence>
<dbReference type="PRINTS" id="PR00081">
    <property type="entry name" value="GDHRDH"/>
</dbReference>
<dbReference type="InterPro" id="IPR002347">
    <property type="entry name" value="SDR_fam"/>
</dbReference>
<dbReference type="PANTHER" id="PTHR43391">
    <property type="entry name" value="RETINOL DEHYDROGENASE-RELATED"/>
    <property type="match status" value="1"/>
</dbReference>
<evidence type="ECO:0000256" key="4">
    <source>
        <dbReference type="SAM" id="MobiDB-lite"/>
    </source>
</evidence>
<organism evidence="6 7">
    <name type="scientific">Pseudonocardia bannensis</name>
    <dbReference type="NCBI Taxonomy" id="630973"/>
    <lineage>
        <taxon>Bacteria</taxon>
        <taxon>Bacillati</taxon>
        <taxon>Actinomycetota</taxon>
        <taxon>Actinomycetes</taxon>
        <taxon>Pseudonocardiales</taxon>
        <taxon>Pseudonocardiaceae</taxon>
        <taxon>Pseudonocardia</taxon>
    </lineage>
</organism>
<feature type="region of interest" description="Disordered" evidence="4">
    <location>
        <begin position="278"/>
        <end position="327"/>
    </location>
</feature>
<evidence type="ECO:0000256" key="1">
    <source>
        <dbReference type="ARBA" id="ARBA00006484"/>
    </source>
</evidence>